<protein>
    <submittedName>
        <fullName evidence="1">Uncharacterized protein</fullName>
    </submittedName>
</protein>
<reference evidence="2" key="1">
    <citation type="journal article" date="2009" name="Nature">
        <title>Genome sequence and analysis of the Irish potato famine pathogen Phytophthora infestans.</title>
        <authorList>
            <consortium name="The Broad Institute Genome Sequencing Platform"/>
            <person name="Haas B.J."/>
            <person name="Kamoun S."/>
            <person name="Zody M.C."/>
            <person name="Jiang R.H."/>
            <person name="Handsaker R.E."/>
            <person name="Cano L.M."/>
            <person name="Grabherr M."/>
            <person name="Kodira C.D."/>
            <person name="Raffaele S."/>
            <person name="Torto-Alalibo T."/>
            <person name="Bozkurt T.O."/>
            <person name="Ah-Fong A.M."/>
            <person name="Alvarado L."/>
            <person name="Anderson V.L."/>
            <person name="Armstrong M.R."/>
            <person name="Avrova A."/>
            <person name="Baxter L."/>
            <person name="Beynon J."/>
            <person name="Boevink P.C."/>
            <person name="Bollmann S.R."/>
            <person name="Bos J.I."/>
            <person name="Bulone V."/>
            <person name="Cai G."/>
            <person name="Cakir C."/>
            <person name="Carrington J.C."/>
            <person name="Chawner M."/>
            <person name="Conti L."/>
            <person name="Costanzo S."/>
            <person name="Ewan R."/>
            <person name="Fahlgren N."/>
            <person name="Fischbach M.A."/>
            <person name="Fugelstad J."/>
            <person name="Gilroy E.M."/>
            <person name="Gnerre S."/>
            <person name="Green P.J."/>
            <person name="Grenville-Briggs L.J."/>
            <person name="Griffith J."/>
            <person name="Grunwald N.J."/>
            <person name="Horn K."/>
            <person name="Horner N.R."/>
            <person name="Hu C.H."/>
            <person name="Huitema E."/>
            <person name="Jeong D.H."/>
            <person name="Jones A.M."/>
            <person name="Jones J.D."/>
            <person name="Jones R.W."/>
            <person name="Karlsson E.K."/>
            <person name="Kunjeti S.G."/>
            <person name="Lamour K."/>
            <person name="Liu Z."/>
            <person name="Ma L."/>
            <person name="Maclean D."/>
            <person name="Chibucos M.C."/>
            <person name="McDonald H."/>
            <person name="McWalters J."/>
            <person name="Meijer H.J."/>
            <person name="Morgan W."/>
            <person name="Morris P.F."/>
            <person name="Munro C.A."/>
            <person name="O'Neill K."/>
            <person name="Ospina-Giraldo M."/>
            <person name="Pinzon A."/>
            <person name="Pritchard L."/>
            <person name="Ramsahoye B."/>
            <person name="Ren Q."/>
            <person name="Restrepo S."/>
            <person name="Roy S."/>
            <person name="Sadanandom A."/>
            <person name="Savidor A."/>
            <person name="Schornack S."/>
            <person name="Schwartz D.C."/>
            <person name="Schumann U.D."/>
            <person name="Schwessinger B."/>
            <person name="Seyer L."/>
            <person name="Sharpe T."/>
            <person name="Silvar C."/>
            <person name="Song J."/>
            <person name="Studholme D.J."/>
            <person name="Sykes S."/>
            <person name="Thines M."/>
            <person name="van de Vondervoort P.J."/>
            <person name="Phuntumart V."/>
            <person name="Wawra S."/>
            <person name="Weide R."/>
            <person name="Win J."/>
            <person name="Young C."/>
            <person name="Zhou S."/>
            <person name="Fry W."/>
            <person name="Meyers B.C."/>
            <person name="van West P."/>
            <person name="Ristaino J."/>
            <person name="Govers F."/>
            <person name="Birch P.R."/>
            <person name="Whisson S.C."/>
            <person name="Judelson H.S."/>
            <person name="Nusbaum C."/>
        </authorList>
    </citation>
    <scope>NUCLEOTIDE SEQUENCE [LARGE SCALE GENOMIC DNA]</scope>
    <source>
        <strain evidence="2">T30-4</strain>
    </source>
</reference>
<evidence type="ECO:0000313" key="2">
    <source>
        <dbReference type="Proteomes" id="UP000006643"/>
    </source>
</evidence>
<dbReference type="GeneID" id="9465718"/>
<dbReference type="Proteomes" id="UP000006643">
    <property type="component" value="Unassembled WGS sequence"/>
</dbReference>
<name>D0N8J1_PHYIT</name>
<dbReference type="KEGG" id="pif:PITG_07510"/>
<sequence>MRLRLVETSASSQVSDGVCCTRLPAFFCFPFVFFWVTKGASSSATAGVDATGVDGFGAVLRFRFFVFVFATDSDETCVAQLHFPRREEILEVLEEVAEIAQMPHLKKRKKPKNKVWKVKRAAEEKLSTEIAGPDNGSKVVSEVLNDKEYTGLINGAVGI</sequence>
<dbReference type="AlphaFoldDB" id="D0N8J1"/>
<keyword evidence="2" id="KW-1185">Reference proteome</keyword>
<dbReference type="RefSeq" id="XP_002904507.1">
    <property type="nucleotide sequence ID" value="XM_002904461.1"/>
</dbReference>
<dbReference type="EMBL" id="DS028128">
    <property type="protein sequence ID" value="EEY53876.1"/>
    <property type="molecule type" value="Genomic_DNA"/>
</dbReference>
<dbReference type="InParanoid" id="D0N8J1"/>
<proteinExistence type="predicted"/>
<dbReference type="HOGENOM" id="CLU_1664133_0_0_1"/>
<dbReference type="VEuPathDB" id="FungiDB:PITG_07510"/>
<organism evidence="1 2">
    <name type="scientific">Phytophthora infestans (strain T30-4)</name>
    <name type="common">Potato late blight agent</name>
    <dbReference type="NCBI Taxonomy" id="403677"/>
    <lineage>
        <taxon>Eukaryota</taxon>
        <taxon>Sar</taxon>
        <taxon>Stramenopiles</taxon>
        <taxon>Oomycota</taxon>
        <taxon>Peronosporomycetes</taxon>
        <taxon>Peronosporales</taxon>
        <taxon>Peronosporaceae</taxon>
        <taxon>Phytophthora</taxon>
    </lineage>
</organism>
<accession>D0N8J1</accession>
<evidence type="ECO:0000313" key="1">
    <source>
        <dbReference type="EMBL" id="EEY53876.1"/>
    </source>
</evidence>
<gene>
    <name evidence="1" type="ORF">PITG_07510</name>
</gene>